<proteinExistence type="predicted"/>
<evidence type="ECO:0000313" key="2">
    <source>
        <dbReference type="Proteomes" id="UP001143545"/>
    </source>
</evidence>
<accession>A0A9W6EWZ9</accession>
<organism evidence="1 2">
    <name type="scientific">Neptunitalea chrysea</name>
    <dbReference type="NCBI Taxonomy" id="1647581"/>
    <lineage>
        <taxon>Bacteria</taxon>
        <taxon>Pseudomonadati</taxon>
        <taxon>Bacteroidota</taxon>
        <taxon>Flavobacteriia</taxon>
        <taxon>Flavobacteriales</taxon>
        <taxon>Flavobacteriaceae</taxon>
        <taxon>Neptunitalea</taxon>
    </lineage>
</organism>
<sequence>MKRRTKLLIGITLLFIGFQSVFSQSGTYKPGEWFKFRIHYGIFNASYATLELKDAYLNGKWMYHAVGYGETTGLAKWFFKVEDTYESYFDKFDNKPYKFVRKIDEGGYTKDLEINFDHKGKEAEVVNNKNGKTKMIDFTHDVQDLISGFYYLRNTVKGDELKKDDYVEIDMLFDDDEVFTFKLKFLGKENIKTKFGKVECLRFRPYVQSGRVFKEKESLTLWVSNDDNKIPLRIQADLRVGSLKADLDAYKGLKNQFKIQF</sequence>
<dbReference type="RefSeq" id="WP_281756448.1">
    <property type="nucleotide sequence ID" value="NZ_BRVP01000033.1"/>
</dbReference>
<dbReference type="Proteomes" id="UP001143545">
    <property type="component" value="Unassembled WGS sequence"/>
</dbReference>
<protein>
    <recommendedName>
        <fullName evidence="3">DUF3108 domain-containing protein</fullName>
    </recommendedName>
</protein>
<dbReference type="EMBL" id="BRVP01000033">
    <property type="protein sequence ID" value="GLB54068.1"/>
    <property type="molecule type" value="Genomic_DNA"/>
</dbReference>
<gene>
    <name evidence="1" type="ORF">NBRC110019_31090</name>
</gene>
<dbReference type="InterPro" id="IPR021457">
    <property type="entry name" value="DUF3108"/>
</dbReference>
<name>A0A9W6EWZ9_9FLAO</name>
<reference evidence="1" key="1">
    <citation type="submission" date="2022-07" db="EMBL/GenBank/DDBJ databases">
        <title>Taxonomy of Novel Oxalotrophic and Methylotrophic Bacteria.</title>
        <authorList>
            <person name="Sahin N."/>
            <person name="Tani A."/>
        </authorList>
    </citation>
    <scope>NUCLEOTIDE SEQUENCE</scope>
    <source>
        <strain evidence="1">AM327</strain>
    </source>
</reference>
<dbReference type="AlphaFoldDB" id="A0A9W6EWZ9"/>
<dbReference type="Pfam" id="PF11306">
    <property type="entry name" value="DUF3108"/>
    <property type="match status" value="1"/>
</dbReference>
<comment type="caution">
    <text evidence="1">The sequence shown here is derived from an EMBL/GenBank/DDBJ whole genome shotgun (WGS) entry which is preliminary data.</text>
</comment>
<keyword evidence="2" id="KW-1185">Reference proteome</keyword>
<evidence type="ECO:0008006" key="3">
    <source>
        <dbReference type="Google" id="ProtNLM"/>
    </source>
</evidence>
<evidence type="ECO:0000313" key="1">
    <source>
        <dbReference type="EMBL" id="GLB54068.1"/>
    </source>
</evidence>